<name>A0A2P5CK09_PARAD</name>
<sequence length="133" mass="14712">MPTASAILVHLISKSEIIVFLDESVNVKPVEESGSVIHIHPVNNGLTLAEYLNICVGVDEVVQENSVRSDYGIIIRATLLQADEVSEHGFRRLLNEQSWNHHDTCFLAELNVQDGIGMNVHLECDSGFLEICS</sequence>
<organism evidence="1 2">
    <name type="scientific">Parasponia andersonii</name>
    <name type="common">Sponia andersonii</name>
    <dbReference type="NCBI Taxonomy" id="3476"/>
    <lineage>
        <taxon>Eukaryota</taxon>
        <taxon>Viridiplantae</taxon>
        <taxon>Streptophyta</taxon>
        <taxon>Embryophyta</taxon>
        <taxon>Tracheophyta</taxon>
        <taxon>Spermatophyta</taxon>
        <taxon>Magnoliopsida</taxon>
        <taxon>eudicotyledons</taxon>
        <taxon>Gunneridae</taxon>
        <taxon>Pentapetalae</taxon>
        <taxon>rosids</taxon>
        <taxon>fabids</taxon>
        <taxon>Rosales</taxon>
        <taxon>Cannabaceae</taxon>
        <taxon>Parasponia</taxon>
    </lineage>
</organism>
<proteinExistence type="predicted"/>
<dbReference type="OrthoDB" id="10286144at2759"/>
<comment type="caution">
    <text evidence="1">The sequence shown here is derived from an EMBL/GenBank/DDBJ whole genome shotgun (WGS) entry which is preliminary data.</text>
</comment>
<dbReference type="Proteomes" id="UP000237105">
    <property type="component" value="Unassembled WGS sequence"/>
</dbReference>
<evidence type="ECO:0000313" key="2">
    <source>
        <dbReference type="Proteomes" id="UP000237105"/>
    </source>
</evidence>
<protein>
    <submittedName>
        <fullName evidence="1">Uncharacterized protein</fullName>
    </submittedName>
</protein>
<evidence type="ECO:0000313" key="1">
    <source>
        <dbReference type="EMBL" id="PON61345.1"/>
    </source>
</evidence>
<gene>
    <name evidence="1" type="ORF">PanWU01x14_147220</name>
</gene>
<reference evidence="2" key="1">
    <citation type="submission" date="2016-06" db="EMBL/GenBank/DDBJ databases">
        <title>Parallel loss of symbiosis genes in relatives of nitrogen-fixing non-legume Parasponia.</title>
        <authorList>
            <person name="Van Velzen R."/>
            <person name="Holmer R."/>
            <person name="Bu F."/>
            <person name="Rutten L."/>
            <person name="Van Zeijl A."/>
            <person name="Liu W."/>
            <person name="Santuari L."/>
            <person name="Cao Q."/>
            <person name="Sharma T."/>
            <person name="Shen D."/>
            <person name="Roswanjaya Y."/>
            <person name="Wardhani T."/>
            <person name="Kalhor M.S."/>
            <person name="Jansen J."/>
            <person name="Van den Hoogen J."/>
            <person name="Gungor B."/>
            <person name="Hartog M."/>
            <person name="Hontelez J."/>
            <person name="Verver J."/>
            <person name="Yang W.-C."/>
            <person name="Schijlen E."/>
            <person name="Repin R."/>
            <person name="Schilthuizen M."/>
            <person name="Schranz E."/>
            <person name="Heidstra R."/>
            <person name="Miyata K."/>
            <person name="Fedorova E."/>
            <person name="Kohlen W."/>
            <person name="Bisseling T."/>
            <person name="Smit S."/>
            <person name="Geurts R."/>
        </authorList>
    </citation>
    <scope>NUCLEOTIDE SEQUENCE [LARGE SCALE GENOMIC DNA]</scope>
    <source>
        <strain evidence="2">cv. WU1-14</strain>
    </source>
</reference>
<accession>A0A2P5CK09</accession>
<dbReference type="EMBL" id="JXTB01000122">
    <property type="protein sequence ID" value="PON61345.1"/>
    <property type="molecule type" value="Genomic_DNA"/>
</dbReference>
<dbReference type="AlphaFoldDB" id="A0A2P5CK09"/>
<keyword evidence="2" id="KW-1185">Reference proteome</keyword>